<dbReference type="Gene3D" id="1.10.238.10">
    <property type="entry name" value="EF-hand"/>
    <property type="match status" value="1"/>
</dbReference>
<keyword evidence="5" id="KW-1185">Reference proteome</keyword>
<dbReference type="AlphaFoldDB" id="A0A517ZSD5"/>
<feature type="signal peptide" evidence="2">
    <location>
        <begin position="1"/>
        <end position="22"/>
    </location>
</feature>
<dbReference type="Pfam" id="PF13202">
    <property type="entry name" value="EF-hand_5"/>
    <property type="match status" value="3"/>
</dbReference>
<evidence type="ECO:0000259" key="3">
    <source>
        <dbReference type="PROSITE" id="PS50222"/>
    </source>
</evidence>
<evidence type="ECO:0000256" key="1">
    <source>
        <dbReference type="SAM" id="MobiDB-lite"/>
    </source>
</evidence>
<gene>
    <name evidence="4" type="ORF">Mal52_39000</name>
</gene>
<protein>
    <submittedName>
        <fullName evidence="4">EF hand</fullName>
    </submittedName>
</protein>
<feature type="compositionally biased region" description="Basic and acidic residues" evidence="1">
    <location>
        <begin position="161"/>
        <end position="188"/>
    </location>
</feature>
<keyword evidence="2" id="KW-0732">Signal</keyword>
<dbReference type="EMBL" id="CP036276">
    <property type="protein sequence ID" value="QDU45406.1"/>
    <property type="molecule type" value="Genomic_DNA"/>
</dbReference>
<feature type="region of interest" description="Disordered" evidence="1">
    <location>
        <begin position="87"/>
        <end position="224"/>
    </location>
</feature>
<dbReference type="SUPFAM" id="SSF47473">
    <property type="entry name" value="EF-hand"/>
    <property type="match status" value="1"/>
</dbReference>
<evidence type="ECO:0000313" key="4">
    <source>
        <dbReference type="EMBL" id="QDU45406.1"/>
    </source>
</evidence>
<feature type="region of interest" description="Disordered" evidence="1">
    <location>
        <begin position="249"/>
        <end position="297"/>
    </location>
</feature>
<sequence length="357" mass="40416" precursor="true">MRFAWGVVIVLVVSCTASPCLAQRGGPSPERFFRMLDNDGDGTIRGSEWDRIPRLRGMLEDMEIDPERGVKLEEFESLSGEMMQRMRDQGGFRGRGRRGDRDGDEGRDRGYSRGRSGESDSDGDRRDYGRRGRSRFDRSSRDSDSNDEEDRDSGRRGFGRRRSDGGDSSDDNRRSRGSRRQERQDRNATNRSSSNQRNSGDEPRPRVTLSLPAEYASRDQNRDGQLGLYEWPQTDFSAFARLDHNGDGFLTPRELQRSDRPTSNPSVVSVAAPPARPSRTVAKPASASSSDQDGSKYQKSAEYAFRALDRDKDGVVAVEEWKRSRSTRPLFEKGGVDISQTMSREDFIANYIRLRSQ</sequence>
<organism evidence="4 5">
    <name type="scientific">Symmachiella dynata</name>
    <dbReference type="NCBI Taxonomy" id="2527995"/>
    <lineage>
        <taxon>Bacteria</taxon>
        <taxon>Pseudomonadati</taxon>
        <taxon>Planctomycetota</taxon>
        <taxon>Planctomycetia</taxon>
        <taxon>Planctomycetales</taxon>
        <taxon>Planctomycetaceae</taxon>
        <taxon>Symmachiella</taxon>
    </lineage>
</organism>
<dbReference type="GO" id="GO:0005509">
    <property type="term" value="F:calcium ion binding"/>
    <property type="evidence" value="ECO:0007669"/>
    <property type="project" value="InterPro"/>
</dbReference>
<feature type="domain" description="EF-hand" evidence="3">
    <location>
        <begin position="30"/>
        <end position="59"/>
    </location>
</feature>
<feature type="chain" id="PRO_5021756494" evidence="2">
    <location>
        <begin position="23"/>
        <end position="357"/>
    </location>
</feature>
<dbReference type="InterPro" id="IPR002048">
    <property type="entry name" value="EF_hand_dom"/>
</dbReference>
<dbReference type="KEGG" id="sdyn:Mal52_39000"/>
<feature type="compositionally biased region" description="Polar residues" evidence="1">
    <location>
        <begin position="286"/>
        <end position="297"/>
    </location>
</feature>
<dbReference type="PROSITE" id="PS50222">
    <property type="entry name" value="EF_HAND_2"/>
    <property type="match status" value="2"/>
</dbReference>
<feature type="compositionally biased region" description="Polar residues" evidence="1">
    <location>
        <begin position="189"/>
        <end position="198"/>
    </location>
</feature>
<dbReference type="PROSITE" id="PS00018">
    <property type="entry name" value="EF_HAND_1"/>
    <property type="match status" value="2"/>
</dbReference>
<dbReference type="RefSeq" id="WP_145377783.1">
    <property type="nucleotide sequence ID" value="NZ_CP036276.1"/>
</dbReference>
<dbReference type="InterPro" id="IPR018247">
    <property type="entry name" value="EF_Hand_1_Ca_BS"/>
</dbReference>
<evidence type="ECO:0000313" key="5">
    <source>
        <dbReference type="Proteomes" id="UP000319383"/>
    </source>
</evidence>
<proteinExistence type="predicted"/>
<name>A0A517ZSD5_9PLAN</name>
<feature type="compositionally biased region" description="Basic and acidic residues" evidence="1">
    <location>
        <begin position="97"/>
        <end position="144"/>
    </location>
</feature>
<feature type="domain" description="EF-hand" evidence="3">
    <location>
        <begin position="296"/>
        <end position="331"/>
    </location>
</feature>
<reference evidence="4 5" key="1">
    <citation type="submission" date="2019-02" db="EMBL/GenBank/DDBJ databases">
        <title>Deep-cultivation of Planctomycetes and their phenomic and genomic characterization uncovers novel biology.</title>
        <authorList>
            <person name="Wiegand S."/>
            <person name="Jogler M."/>
            <person name="Boedeker C."/>
            <person name="Pinto D."/>
            <person name="Vollmers J."/>
            <person name="Rivas-Marin E."/>
            <person name="Kohn T."/>
            <person name="Peeters S.H."/>
            <person name="Heuer A."/>
            <person name="Rast P."/>
            <person name="Oberbeckmann S."/>
            <person name="Bunk B."/>
            <person name="Jeske O."/>
            <person name="Meyerdierks A."/>
            <person name="Storesund J.E."/>
            <person name="Kallscheuer N."/>
            <person name="Luecker S."/>
            <person name="Lage O.M."/>
            <person name="Pohl T."/>
            <person name="Merkel B.J."/>
            <person name="Hornburger P."/>
            <person name="Mueller R.-W."/>
            <person name="Bruemmer F."/>
            <person name="Labrenz M."/>
            <person name="Spormann A.M."/>
            <person name="Op den Camp H."/>
            <person name="Overmann J."/>
            <person name="Amann R."/>
            <person name="Jetten M.S.M."/>
            <person name="Mascher T."/>
            <person name="Medema M.H."/>
            <person name="Devos D.P."/>
            <person name="Kaster A.-K."/>
            <person name="Ovreas L."/>
            <person name="Rohde M."/>
            <person name="Galperin M.Y."/>
            <person name="Jogler C."/>
        </authorList>
    </citation>
    <scope>NUCLEOTIDE SEQUENCE [LARGE SCALE GENOMIC DNA]</scope>
    <source>
        <strain evidence="4 5">Mal52</strain>
    </source>
</reference>
<evidence type="ECO:0000256" key="2">
    <source>
        <dbReference type="SAM" id="SignalP"/>
    </source>
</evidence>
<dbReference type="PROSITE" id="PS51257">
    <property type="entry name" value="PROKAR_LIPOPROTEIN"/>
    <property type="match status" value="1"/>
</dbReference>
<accession>A0A517ZSD5</accession>
<dbReference type="InterPro" id="IPR011992">
    <property type="entry name" value="EF-hand-dom_pair"/>
</dbReference>
<dbReference type="Proteomes" id="UP000319383">
    <property type="component" value="Chromosome"/>
</dbReference>